<dbReference type="GO" id="GO:0035032">
    <property type="term" value="C:phosphatidylinositol 3-kinase complex, class III"/>
    <property type="evidence" value="ECO:0007669"/>
    <property type="project" value="TreeGrafter"/>
</dbReference>
<dbReference type="EMBL" id="CAJHNH020001028">
    <property type="protein sequence ID" value="CAG5121154.1"/>
    <property type="molecule type" value="Genomic_DNA"/>
</dbReference>
<protein>
    <recommendedName>
        <fullName evidence="3">Beclin 1-associated autophagy-related key regulator</fullName>
    </recommendedName>
</protein>
<keyword evidence="2" id="KW-1185">Reference proteome</keyword>
<dbReference type="GO" id="GO:0043495">
    <property type="term" value="F:protein-membrane adaptor activity"/>
    <property type="evidence" value="ECO:0007669"/>
    <property type="project" value="TreeGrafter"/>
</dbReference>
<proteinExistence type="predicted"/>
<gene>
    <name evidence="1" type="ORF">CUNI_LOCUS6712</name>
</gene>
<dbReference type="GO" id="GO:0097632">
    <property type="term" value="C:extrinsic component of phagophore assembly site membrane"/>
    <property type="evidence" value="ECO:0007669"/>
    <property type="project" value="TreeGrafter"/>
</dbReference>
<evidence type="ECO:0000313" key="2">
    <source>
        <dbReference type="Proteomes" id="UP000678393"/>
    </source>
</evidence>
<dbReference type="GO" id="GO:0016240">
    <property type="term" value="P:autophagosome membrane docking"/>
    <property type="evidence" value="ECO:0007669"/>
    <property type="project" value="TreeGrafter"/>
</dbReference>
<dbReference type="GO" id="GO:0097629">
    <property type="term" value="C:extrinsic component of omegasome membrane"/>
    <property type="evidence" value="ECO:0007669"/>
    <property type="project" value="TreeGrafter"/>
</dbReference>
<dbReference type="AlphaFoldDB" id="A0A8S3YW48"/>
<accession>A0A8S3YW48</accession>
<feature type="non-terminal residue" evidence="1">
    <location>
        <position position="1"/>
    </location>
</feature>
<dbReference type="GO" id="GO:0000045">
    <property type="term" value="P:autophagosome assembly"/>
    <property type="evidence" value="ECO:0007669"/>
    <property type="project" value="TreeGrafter"/>
</dbReference>
<reference evidence="1" key="1">
    <citation type="submission" date="2021-04" db="EMBL/GenBank/DDBJ databases">
        <authorList>
            <consortium name="Molecular Ecology Group"/>
        </authorList>
    </citation>
    <scope>NUCLEOTIDE SEQUENCE</scope>
</reference>
<dbReference type="GO" id="GO:0005776">
    <property type="term" value="C:autophagosome"/>
    <property type="evidence" value="ECO:0007669"/>
    <property type="project" value="TreeGrafter"/>
</dbReference>
<sequence>RTEIETVKLKISLLKRALTETKTTCNLDKKRLSQDKSKRREAQARLEHSKTYAKPILKQKISALTEPPSQTLPAVEDLCDIALTKDVNVTQLIPLATKTLHKQHKEAKEGTSIDPKSVPVLKLETDLYFQYLAYNRARFVSVLSQRIFPIEEVFAYSDESILEMSMATALKDACETAFIGGRWVHVDLRGENHCKIVGTSLPDYSGESSAVSLFIMANRHGSDNPAKIPVGNPGYGIRAALGYTAMFTSLVANVLDVHLPRKCSFRELKDDMTESDFCNFIWRLNQNILHLAYSQEVDPSKLLDNLSLQNLLAMLKCPKLGRSGAFVPTYKLPVEADLCSLEYESEDETEAGAGDIEITRDWERVPASLPSFDTSPMGVSSPVDNNMSATGALFNAANAAAASLTGWFTSYYRK</sequence>
<dbReference type="PANTHER" id="PTHR13664">
    <property type="entry name" value="BECLIN 1-ASSOCIATED AUTOPHAGY-RELATED KEY REGULATOR"/>
    <property type="match status" value="1"/>
</dbReference>
<dbReference type="OrthoDB" id="16772at2759"/>
<organism evidence="1 2">
    <name type="scientific">Candidula unifasciata</name>
    <dbReference type="NCBI Taxonomy" id="100452"/>
    <lineage>
        <taxon>Eukaryota</taxon>
        <taxon>Metazoa</taxon>
        <taxon>Spiralia</taxon>
        <taxon>Lophotrochozoa</taxon>
        <taxon>Mollusca</taxon>
        <taxon>Gastropoda</taxon>
        <taxon>Heterobranchia</taxon>
        <taxon>Euthyneura</taxon>
        <taxon>Panpulmonata</taxon>
        <taxon>Eupulmonata</taxon>
        <taxon>Stylommatophora</taxon>
        <taxon>Helicina</taxon>
        <taxon>Helicoidea</taxon>
        <taxon>Geomitridae</taxon>
        <taxon>Candidula</taxon>
    </lineage>
</organism>
<name>A0A8S3YW48_9EUPU</name>
<dbReference type="GO" id="GO:0000423">
    <property type="term" value="P:mitophagy"/>
    <property type="evidence" value="ECO:0007669"/>
    <property type="project" value="TreeGrafter"/>
</dbReference>
<dbReference type="Proteomes" id="UP000678393">
    <property type="component" value="Unassembled WGS sequence"/>
</dbReference>
<comment type="caution">
    <text evidence="1">The sequence shown here is derived from an EMBL/GenBank/DDBJ whole genome shotgun (WGS) entry which is preliminary data.</text>
</comment>
<evidence type="ECO:0008006" key="3">
    <source>
        <dbReference type="Google" id="ProtNLM"/>
    </source>
</evidence>
<dbReference type="GO" id="GO:0009267">
    <property type="term" value="P:cellular response to starvation"/>
    <property type="evidence" value="ECO:0007669"/>
    <property type="project" value="TreeGrafter"/>
</dbReference>
<dbReference type="GO" id="GO:0035014">
    <property type="term" value="F:phosphatidylinositol 3-kinase regulator activity"/>
    <property type="evidence" value="ECO:0007669"/>
    <property type="project" value="TreeGrafter"/>
</dbReference>
<evidence type="ECO:0000313" key="1">
    <source>
        <dbReference type="EMBL" id="CAG5121154.1"/>
    </source>
</evidence>
<dbReference type="PANTHER" id="PTHR13664:SF0">
    <property type="entry name" value="BECLIN 1-ASSOCIATED AUTOPHAGY-RELATED KEY REGULATOR"/>
    <property type="match status" value="1"/>
</dbReference>